<dbReference type="InterPro" id="IPR024079">
    <property type="entry name" value="MetalloPept_cat_dom_sf"/>
</dbReference>
<dbReference type="InterPro" id="IPR045090">
    <property type="entry name" value="Pept_M3A_M3B"/>
</dbReference>
<proteinExistence type="inferred from homology"/>
<dbReference type="STRING" id="1306861.A0A4U6XJ85"/>
<dbReference type="InterPro" id="IPR024077">
    <property type="entry name" value="Neurolysin/TOP_dom2"/>
</dbReference>
<sequence>MSLQRPLQPPQAPPSFTATPTSLLQATARLIQHLRLVQREIIERIRADNATFANVILPLVHAENAVAREAHGIIFYKSVSPDSELRNASRKAQTLLDDFMVERAMDDAIFTLIDAVLRKAEDLDPESLRLLRKKHREHVRNGLNLPPGAQRERFAEIKSQLSRLTVKFRENMDETDDGMWLTPEELDGLPESVISQLEDGQRENKGRLFVSFAPPSFYPTLRFLKRADVRRRFYIAGHNECNQNVPIFREIVLLRDEAARLLGYASHASFRLEERMAKTPATVNTFLDHLRLRLAGGGQQETETLRQLKKRDVESRGELFDGRFFDWDFSYYKRVMLATQYSVDQQKVAEYFPLQVTISGMLSIFEKLFGLVFHKNTTDLYDHGREHVWHEDVQVFSVWDHAKQGGGFVGYLYLDLFPREGKNGGAANFNVIPGFIREDGTRQYPVTAMVCSFAKPTSQSPSLLRHDEVVTLFHELGHGIHDLVSKTAYACSHGTETALDFGEAPSQMLENWCWVPSRLKALGKHYSSLSPEYLQSWQSKSDESQRPPPEQMPDDMIESLVRSRYVNGALFHLNQLCICIFDMAVHHPESHSAVQNMNISATYNKIRSEIYPLDGPEAVGYGDEWGHGYVRFGHLVDEYDAGYYSYLFSKVYSADIFHAIFKADSMNAEEGRRYRYTVLEKGGKQDEMKTLTELLGRQPNTDAFQSELGLE</sequence>
<reference evidence="9 10" key="1">
    <citation type="journal article" date="2019" name="PLoS ONE">
        <title>Comparative genome analysis indicates high evolutionary potential of pathogenicity genes in Colletotrichum tanaceti.</title>
        <authorList>
            <person name="Lelwala R.V."/>
            <person name="Korhonen P.K."/>
            <person name="Young N.D."/>
            <person name="Scott J.B."/>
            <person name="Ades P.A."/>
            <person name="Gasser R.B."/>
            <person name="Taylor P.W.J."/>
        </authorList>
    </citation>
    <scope>NUCLEOTIDE SEQUENCE [LARGE SCALE GENOMIC DNA]</scope>
    <source>
        <strain evidence="9">BRIP57314</strain>
    </source>
</reference>
<dbReference type="PANTHER" id="PTHR11804:SF84">
    <property type="entry name" value="SACCHAROLYSIN"/>
    <property type="match status" value="1"/>
</dbReference>
<evidence type="ECO:0000256" key="1">
    <source>
        <dbReference type="ARBA" id="ARBA00006040"/>
    </source>
</evidence>
<evidence type="ECO:0000256" key="2">
    <source>
        <dbReference type="ARBA" id="ARBA00022670"/>
    </source>
</evidence>
<comment type="caution">
    <text evidence="9">The sequence shown here is derived from an EMBL/GenBank/DDBJ whole genome shotgun (WGS) entry which is preliminary data.</text>
</comment>
<keyword evidence="2 7" id="KW-0645">Protease</keyword>
<dbReference type="Gene3D" id="1.10.1370.10">
    <property type="entry name" value="Neurolysin, domain 3"/>
    <property type="match status" value="1"/>
</dbReference>
<feature type="domain" description="Peptidase M3A/M3B catalytic" evidence="8">
    <location>
        <begin position="226"/>
        <end position="709"/>
    </location>
</feature>
<evidence type="ECO:0000259" key="8">
    <source>
        <dbReference type="Pfam" id="PF01432"/>
    </source>
</evidence>
<evidence type="ECO:0000313" key="9">
    <source>
        <dbReference type="EMBL" id="TKW55965.1"/>
    </source>
</evidence>
<evidence type="ECO:0000256" key="5">
    <source>
        <dbReference type="ARBA" id="ARBA00022833"/>
    </source>
</evidence>
<dbReference type="GO" id="GO:0004222">
    <property type="term" value="F:metalloendopeptidase activity"/>
    <property type="evidence" value="ECO:0007669"/>
    <property type="project" value="InterPro"/>
</dbReference>
<dbReference type="FunFam" id="3.40.390.10:FF:000006">
    <property type="entry name" value="Thimet oligopeptidase 1"/>
    <property type="match status" value="1"/>
</dbReference>
<evidence type="ECO:0000256" key="4">
    <source>
        <dbReference type="ARBA" id="ARBA00022801"/>
    </source>
</evidence>
<dbReference type="Pfam" id="PF01432">
    <property type="entry name" value="Peptidase_M3"/>
    <property type="match status" value="1"/>
</dbReference>
<evidence type="ECO:0000256" key="3">
    <source>
        <dbReference type="ARBA" id="ARBA00022723"/>
    </source>
</evidence>
<keyword evidence="5 7" id="KW-0862">Zinc</keyword>
<dbReference type="AlphaFoldDB" id="A0A4U6XJ85"/>
<evidence type="ECO:0000256" key="6">
    <source>
        <dbReference type="ARBA" id="ARBA00023049"/>
    </source>
</evidence>
<dbReference type="GO" id="GO:0006518">
    <property type="term" value="P:peptide metabolic process"/>
    <property type="evidence" value="ECO:0007669"/>
    <property type="project" value="TreeGrafter"/>
</dbReference>
<keyword evidence="10" id="KW-1185">Reference proteome</keyword>
<keyword evidence="6 7" id="KW-0482">Metalloprotease</keyword>
<dbReference type="Gene3D" id="3.40.390.10">
    <property type="entry name" value="Collagenase (Catalytic Domain)"/>
    <property type="match status" value="1"/>
</dbReference>
<name>A0A4U6XJ85_9PEZI</name>
<dbReference type="InterPro" id="IPR001567">
    <property type="entry name" value="Pept_M3A_M3B_dom"/>
</dbReference>
<dbReference type="InterPro" id="IPR024080">
    <property type="entry name" value="Neurolysin/TOP_N"/>
</dbReference>
<dbReference type="GO" id="GO:0006508">
    <property type="term" value="P:proteolysis"/>
    <property type="evidence" value="ECO:0007669"/>
    <property type="project" value="UniProtKB-KW"/>
</dbReference>
<dbReference type="PANTHER" id="PTHR11804">
    <property type="entry name" value="PROTEASE M3 THIMET OLIGOPEPTIDASE-RELATED"/>
    <property type="match status" value="1"/>
</dbReference>
<comment type="similarity">
    <text evidence="1 7">Belongs to the peptidase M3 family.</text>
</comment>
<dbReference type="Proteomes" id="UP000310108">
    <property type="component" value="Unassembled WGS sequence"/>
</dbReference>
<dbReference type="EMBL" id="PJEX01000080">
    <property type="protein sequence ID" value="TKW55965.1"/>
    <property type="molecule type" value="Genomic_DNA"/>
</dbReference>
<organism evidence="9 10">
    <name type="scientific">Colletotrichum tanaceti</name>
    <dbReference type="NCBI Taxonomy" id="1306861"/>
    <lineage>
        <taxon>Eukaryota</taxon>
        <taxon>Fungi</taxon>
        <taxon>Dikarya</taxon>
        <taxon>Ascomycota</taxon>
        <taxon>Pezizomycotina</taxon>
        <taxon>Sordariomycetes</taxon>
        <taxon>Hypocreomycetidae</taxon>
        <taxon>Glomerellales</taxon>
        <taxon>Glomerellaceae</taxon>
        <taxon>Colletotrichum</taxon>
        <taxon>Colletotrichum destructivum species complex</taxon>
    </lineage>
</organism>
<evidence type="ECO:0000256" key="7">
    <source>
        <dbReference type="RuleBase" id="RU003435"/>
    </source>
</evidence>
<gene>
    <name evidence="9" type="primary">PRD1</name>
    <name evidence="9" type="ORF">CTA1_11357</name>
</gene>
<dbReference type="SUPFAM" id="SSF55486">
    <property type="entry name" value="Metalloproteases ('zincins'), catalytic domain"/>
    <property type="match status" value="1"/>
</dbReference>
<dbReference type="GO" id="GO:0005758">
    <property type="term" value="C:mitochondrial intermembrane space"/>
    <property type="evidence" value="ECO:0007669"/>
    <property type="project" value="TreeGrafter"/>
</dbReference>
<dbReference type="GO" id="GO:0046872">
    <property type="term" value="F:metal ion binding"/>
    <property type="evidence" value="ECO:0007669"/>
    <property type="project" value="UniProtKB-UniRule"/>
</dbReference>
<accession>A0A4U6XJ85</accession>
<protein>
    <submittedName>
        <fullName evidence="9">Saccharolysin</fullName>
    </submittedName>
</protein>
<comment type="cofactor">
    <cofactor evidence="7">
        <name>Zn(2+)</name>
        <dbReference type="ChEBI" id="CHEBI:29105"/>
    </cofactor>
    <text evidence="7">Binds 1 zinc ion.</text>
</comment>
<keyword evidence="4 7" id="KW-0378">Hydrolase</keyword>
<dbReference type="Gene3D" id="1.20.1050.40">
    <property type="entry name" value="Endopeptidase. Chain P, domain 1"/>
    <property type="match status" value="1"/>
</dbReference>
<keyword evidence="3 7" id="KW-0479">Metal-binding</keyword>
<dbReference type="CDD" id="cd06455">
    <property type="entry name" value="M3A_TOP"/>
    <property type="match status" value="1"/>
</dbReference>
<evidence type="ECO:0000313" key="10">
    <source>
        <dbReference type="Proteomes" id="UP000310108"/>
    </source>
</evidence>